<keyword evidence="4" id="KW-1185">Reference proteome</keyword>
<gene>
    <name evidence="3" type="ORF">SAMN03080601_00494</name>
</gene>
<dbReference type="AlphaFoldDB" id="A0A1T5BEB6"/>
<dbReference type="Gene3D" id="3.20.20.80">
    <property type="entry name" value="Glycosidases"/>
    <property type="match status" value="1"/>
</dbReference>
<dbReference type="STRING" id="889453.SAMN03080601_00494"/>
<evidence type="ECO:0000259" key="2">
    <source>
        <dbReference type="SMART" id="SM00642"/>
    </source>
</evidence>
<protein>
    <submittedName>
        <fullName evidence="3">Por secretion system C-terminal sorting domain-containing protein</fullName>
    </submittedName>
</protein>
<dbReference type="InterPro" id="IPR017853">
    <property type="entry name" value="GH"/>
</dbReference>
<dbReference type="InterPro" id="IPR026444">
    <property type="entry name" value="Secre_tail"/>
</dbReference>
<dbReference type="InterPro" id="IPR013783">
    <property type="entry name" value="Ig-like_fold"/>
</dbReference>
<dbReference type="SUPFAM" id="SSF51445">
    <property type="entry name" value="(Trans)glycosidases"/>
    <property type="match status" value="1"/>
</dbReference>
<dbReference type="PANTHER" id="PTHR43002">
    <property type="entry name" value="GLYCOGEN DEBRANCHING ENZYME"/>
    <property type="match status" value="1"/>
</dbReference>
<dbReference type="SUPFAM" id="SSF81296">
    <property type="entry name" value="E set domains"/>
    <property type="match status" value="1"/>
</dbReference>
<dbReference type="NCBIfam" id="TIGR04183">
    <property type="entry name" value="Por_Secre_tail"/>
    <property type="match status" value="1"/>
</dbReference>
<dbReference type="SMART" id="SM00642">
    <property type="entry name" value="Aamy"/>
    <property type="match status" value="1"/>
</dbReference>
<accession>A0A1T5BEB6</accession>
<dbReference type="Proteomes" id="UP000191055">
    <property type="component" value="Unassembled WGS sequence"/>
</dbReference>
<dbReference type="CDD" id="cd11350">
    <property type="entry name" value="AmyAc_4"/>
    <property type="match status" value="1"/>
</dbReference>
<evidence type="ECO:0000313" key="4">
    <source>
        <dbReference type="Proteomes" id="UP000191055"/>
    </source>
</evidence>
<sequence>MKHLLQIILLFIFIGGVQSQVVTTEPVIVTEDESVTITFYADRGSRGLVNFTGEIYAHTGVITNESTGSSDWRYVIAEWGENIPKAKLTMVAYNRHQLVIDNIREYYGVPAEEEILQMAFVFRSATQINGSWREGKDTDGSDIFIEVFKPELAVVFQSPQDDILVLANEEITVVGHSMNADGMKLFLNEEVIHETSSSTLEHTFAAPASGVHEIKLEAFDQNNSVSQTRSLFIRQETVEEPKPEGLRLGGNVIDEETVTFVLQAPFKEYVYLIGDFNNWEPNPDSQMKRDGEFYWLTINDLESGVEYAYQYFIDGTLRLADAYTNKVLDQWNDQYIPDRIYPDLKPFPSDKTTGLAAVINTAPEVYEWQVTDFTPPANEDLVIYEVLIRDFTHNADIKTITDTLDYFVRLGVNAIELMPFNQFEGNESWGYNPSFFFATDKAYGTANDYKAFIDACHKRGIAVIMDIVLNHTFSQSPLLQMYFQGGRAASNNPWYLRDNNIQNPHLQWGFPLNHESEYTQALVDSVLSFWVTEFKIDGFRFDFTKGFTNTPYGPNSWASEYDASRVAILKRMVDNLREVKDDAIIIFEHLADNSEETVLADYGILLWGNMNYSFSEAVMGYHDGGKSDFSWASYTNRGWSNPNLVAYMESHDEERVMFRALNYGAEATDYSVKNLRNALNRKKAAAAFLFSIPGPKMIWQFGELGFDYSIDDFGGRLAPKPPKWDYLENADRKRLWNVYSQMIHLKREEPVFSTTDYNMNVAGAVKQIALNHESNDIRLVGNFDTQTRTVTPQFSSTGWWYNHFKGDSIYVEDLSLEIELAPGAFTLFSSTKMFGFDPTTSIRDLQKSSLNIEMYPIPVNDKLYVQSPYVISSVYVFDANGRQLLQRTVDDHTIELQTSHLSAGFYLIQVVHQNGIVSRKKFLK</sequence>
<dbReference type="GO" id="GO:0005975">
    <property type="term" value="P:carbohydrate metabolic process"/>
    <property type="evidence" value="ECO:0007669"/>
    <property type="project" value="InterPro"/>
</dbReference>
<dbReference type="Pfam" id="PF00128">
    <property type="entry name" value="Alpha-amylase"/>
    <property type="match status" value="1"/>
</dbReference>
<organism evidence="3 4">
    <name type="scientific">Alkalitalea saponilacus</name>
    <dbReference type="NCBI Taxonomy" id="889453"/>
    <lineage>
        <taxon>Bacteria</taxon>
        <taxon>Pseudomonadati</taxon>
        <taxon>Bacteroidota</taxon>
        <taxon>Bacteroidia</taxon>
        <taxon>Marinilabiliales</taxon>
        <taxon>Marinilabiliaceae</taxon>
        <taxon>Alkalitalea</taxon>
    </lineage>
</organism>
<dbReference type="EMBL" id="FUYV01000002">
    <property type="protein sequence ID" value="SKB45631.1"/>
    <property type="molecule type" value="Genomic_DNA"/>
</dbReference>
<proteinExistence type="inferred from homology"/>
<dbReference type="RefSeq" id="WP_079556291.1">
    <property type="nucleotide sequence ID" value="NZ_CP021904.1"/>
</dbReference>
<dbReference type="Gene3D" id="2.60.40.10">
    <property type="entry name" value="Immunoglobulins"/>
    <property type="match status" value="1"/>
</dbReference>
<dbReference type="InterPro" id="IPR014756">
    <property type="entry name" value="Ig_E-set"/>
</dbReference>
<comment type="similarity">
    <text evidence="1">Belongs to the glycosyl hydrolase 13 family.</text>
</comment>
<name>A0A1T5BEB6_9BACT</name>
<dbReference type="Pfam" id="PF18962">
    <property type="entry name" value="Por_Secre_tail"/>
    <property type="match status" value="1"/>
</dbReference>
<dbReference type="InterPro" id="IPR006047">
    <property type="entry name" value="GH13_cat_dom"/>
</dbReference>
<dbReference type="OrthoDB" id="9761875at2"/>
<feature type="domain" description="Glycosyl hydrolase family 13 catalytic" evidence="2">
    <location>
        <begin position="360"/>
        <end position="746"/>
    </location>
</feature>
<reference evidence="3 4" key="1">
    <citation type="submission" date="2017-02" db="EMBL/GenBank/DDBJ databases">
        <authorList>
            <person name="Peterson S.W."/>
        </authorList>
    </citation>
    <scope>NUCLEOTIDE SEQUENCE [LARGE SCALE GENOMIC DNA]</scope>
    <source>
        <strain evidence="3 4">DSM 24412</strain>
    </source>
</reference>
<evidence type="ECO:0000313" key="3">
    <source>
        <dbReference type="EMBL" id="SKB45631.1"/>
    </source>
</evidence>
<evidence type="ECO:0000256" key="1">
    <source>
        <dbReference type="ARBA" id="ARBA00008061"/>
    </source>
</evidence>
<dbReference type="KEGG" id="asx:CDL62_11445"/>